<organism evidence="2 3">
    <name type="scientific">Streptomyces yunnanensis</name>
    <dbReference type="NCBI Taxonomy" id="156453"/>
    <lineage>
        <taxon>Bacteria</taxon>
        <taxon>Bacillati</taxon>
        <taxon>Actinomycetota</taxon>
        <taxon>Actinomycetes</taxon>
        <taxon>Kitasatosporales</taxon>
        <taxon>Streptomycetaceae</taxon>
        <taxon>Streptomyces</taxon>
    </lineage>
</organism>
<gene>
    <name evidence="2" type="ORF">SAMN05216268_1382</name>
</gene>
<dbReference type="InterPro" id="IPR036388">
    <property type="entry name" value="WH-like_DNA-bd_sf"/>
</dbReference>
<evidence type="ECO:0000313" key="2">
    <source>
        <dbReference type="EMBL" id="SHN33020.1"/>
    </source>
</evidence>
<evidence type="ECO:0000313" key="3">
    <source>
        <dbReference type="Proteomes" id="UP000184388"/>
    </source>
</evidence>
<protein>
    <submittedName>
        <fullName evidence="2">DNA-binding transcriptional regulator, ArsR family</fullName>
    </submittedName>
</protein>
<dbReference type="GO" id="GO:0003677">
    <property type="term" value="F:DNA binding"/>
    <property type="evidence" value="ECO:0007669"/>
    <property type="project" value="UniProtKB-KW"/>
</dbReference>
<dbReference type="GO" id="GO:0003700">
    <property type="term" value="F:DNA-binding transcription factor activity"/>
    <property type="evidence" value="ECO:0007669"/>
    <property type="project" value="InterPro"/>
</dbReference>
<dbReference type="InterPro" id="IPR036390">
    <property type="entry name" value="WH_DNA-bd_sf"/>
</dbReference>
<dbReference type="SMART" id="SM00418">
    <property type="entry name" value="HTH_ARSR"/>
    <property type="match status" value="1"/>
</dbReference>
<sequence length="310" mass="33414">MRRIYFTSESLSRTRVSPEVSQLREALFALEMLSVGGGGPVFKPWRKRIGSTANIRALVKLAQVIRPLPDMDQVLRRGGNESQTGADHADRPVRPQVVRDLEEFHAHAVAPYWAAIARALHADRTARGQIMLSDGVGKLLGTLHPAIRWTPPVLEIPGTGDDVKLESDGLVLAPSLFLAGRPPTLLGDGDDACQVTLVYPTPAHSDWAETLWEPKECTDHALHALVGRTRAAVLESLTRSRTTTEVGESVGISSAAASQHTSVLRAAGLITTVRTFNKVQHTLTPLGGALLHGDLSGRPAARWSAGSPQR</sequence>
<name>A0A9X8R0D7_9ACTN</name>
<dbReference type="InterPro" id="IPR001845">
    <property type="entry name" value="HTH_ArsR_DNA-bd_dom"/>
</dbReference>
<dbReference type="AlphaFoldDB" id="A0A9X8R0D7"/>
<feature type="domain" description="HTH arsR-type" evidence="1">
    <location>
        <begin position="220"/>
        <end position="291"/>
    </location>
</feature>
<accession>A0A9X8R0D7</accession>
<proteinExistence type="predicted"/>
<comment type="caution">
    <text evidence="2">The sequence shown here is derived from an EMBL/GenBank/DDBJ whole genome shotgun (WGS) entry which is preliminary data.</text>
</comment>
<evidence type="ECO:0000259" key="1">
    <source>
        <dbReference type="SMART" id="SM00418"/>
    </source>
</evidence>
<dbReference type="InterPro" id="IPR011991">
    <property type="entry name" value="ArsR-like_HTH"/>
</dbReference>
<reference evidence="3" key="1">
    <citation type="submission" date="2016-11" db="EMBL/GenBank/DDBJ databases">
        <authorList>
            <person name="Jaros S."/>
            <person name="Januszkiewicz K."/>
            <person name="Wedrychowicz H."/>
        </authorList>
    </citation>
    <scope>NUCLEOTIDE SEQUENCE [LARGE SCALE GENOMIC DNA]</scope>
    <source>
        <strain evidence="3">CGMCC 4.3555</strain>
    </source>
</reference>
<dbReference type="Proteomes" id="UP000184388">
    <property type="component" value="Unassembled WGS sequence"/>
</dbReference>
<dbReference type="SUPFAM" id="SSF46785">
    <property type="entry name" value="Winged helix' DNA-binding domain"/>
    <property type="match status" value="1"/>
</dbReference>
<dbReference type="Gene3D" id="1.10.10.10">
    <property type="entry name" value="Winged helix-like DNA-binding domain superfamily/Winged helix DNA-binding domain"/>
    <property type="match status" value="1"/>
</dbReference>
<dbReference type="CDD" id="cd00090">
    <property type="entry name" value="HTH_ARSR"/>
    <property type="match status" value="1"/>
</dbReference>
<keyword evidence="2" id="KW-0238">DNA-binding</keyword>
<dbReference type="EMBL" id="FRBK01000038">
    <property type="protein sequence ID" value="SHN33020.1"/>
    <property type="molecule type" value="Genomic_DNA"/>
</dbReference>